<evidence type="ECO:0000256" key="5">
    <source>
        <dbReference type="ARBA" id="ARBA00023136"/>
    </source>
</evidence>
<feature type="transmembrane region" description="Helical" evidence="6">
    <location>
        <begin position="182"/>
        <end position="201"/>
    </location>
</feature>
<evidence type="ECO:0000313" key="8">
    <source>
        <dbReference type="EMBL" id="OXS79247.1"/>
    </source>
</evidence>
<feature type="domain" description="EamA" evidence="7">
    <location>
        <begin position="5"/>
        <end position="138"/>
    </location>
</feature>
<feature type="transmembrane region" description="Helical" evidence="6">
    <location>
        <begin position="36"/>
        <end position="55"/>
    </location>
</feature>
<comment type="subcellular location">
    <subcellularLocation>
        <location evidence="1">Endomembrane system</location>
        <topology evidence="1">Multi-pass membrane protein</topology>
    </subcellularLocation>
</comment>
<feature type="transmembrane region" description="Helical" evidence="6">
    <location>
        <begin position="270"/>
        <end position="286"/>
    </location>
</feature>
<feature type="transmembrane region" description="Helical" evidence="6">
    <location>
        <begin position="67"/>
        <end position="89"/>
    </location>
</feature>
<evidence type="ECO:0000313" key="9">
    <source>
        <dbReference type="Proteomes" id="UP000215545"/>
    </source>
</evidence>
<evidence type="ECO:0000256" key="3">
    <source>
        <dbReference type="ARBA" id="ARBA00022692"/>
    </source>
</evidence>
<name>A0ABX4EBI8_9BACI</name>
<feature type="transmembrane region" description="Helical" evidence="6">
    <location>
        <begin position="95"/>
        <end position="114"/>
    </location>
</feature>
<protein>
    <submittedName>
        <fullName evidence="8">EamA family transporter</fullName>
    </submittedName>
</protein>
<feature type="transmembrane region" description="Helical" evidence="6">
    <location>
        <begin position="151"/>
        <end position="170"/>
    </location>
</feature>
<feature type="transmembrane region" description="Helical" evidence="6">
    <location>
        <begin position="126"/>
        <end position="145"/>
    </location>
</feature>
<keyword evidence="5 6" id="KW-0472">Membrane</keyword>
<evidence type="ECO:0000256" key="4">
    <source>
        <dbReference type="ARBA" id="ARBA00022989"/>
    </source>
</evidence>
<evidence type="ECO:0000256" key="2">
    <source>
        <dbReference type="ARBA" id="ARBA00007362"/>
    </source>
</evidence>
<feature type="transmembrane region" description="Helical" evidence="6">
    <location>
        <begin position="7"/>
        <end position="30"/>
    </location>
</feature>
<feature type="transmembrane region" description="Helical" evidence="6">
    <location>
        <begin position="244"/>
        <end position="264"/>
    </location>
</feature>
<dbReference type="PANTHER" id="PTHR32322:SF2">
    <property type="entry name" value="EAMA DOMAIN-CONTAINING PROTEIN"/>
    <property type="match status" value="1"/>
</dbReference>
<keyword evidence="9" id="KW-1185">Reference proteome</keyword>
<evidence type="ECO:0000256" key="6">
    <source>
        <dbReference type="SAM" id="Phobius"/>
    </source>
</evidence>
<accession>A0ABX4EBI8</accession>
<evidence type="ECO:0000256" key="1">
    <source>
        <dbReference type="ARBA" id="ARBA00004127"/>
    </source>
</evidence>
<organism evidence="8 9">
    <name type="scientific">Domibacillus enclensis</name>
    <dbReference type="NCBI Taxonomy" id="1017273"/>
    <lineage>
        <taxon>Bacteria</taxon>
        <taxon>Bacillati</taxon>
        <taxon>Bacillota</taxon>
        <taxon>Bacilli</taxon>
        <taxon>Bacillales</taxon>
        <taxon>Bacillaceae</taxon>
        <taxon>Domibacillus</taxon>
    </lineage>
</organism>
<dbReference type="Gene3D" id="1.10.3730.20">
    <property type="match status" value="1"/>
</dbReference>
<comment type="caution">
    <text evidence="8">The sequence shown here is derived from an EMBL/GenBank/DDBJ whole genome shotgun (WGS) entry which is preliminary data.</text>
</comment>
<dbReference type="SUPFAM" id="SSF103481">
    <property type="entry name" value="Multidrug resistance efflux transporter EmrE"/>
    <property type="match status" value="2"/>
</dbReference>
<dbReference type="InterPro" id="IPR050638">
    <property type="entry name" value="AA-Vitamin_Transporters"/>
</dbReference>
<dbReference type="PANTHER" id="PTHR32322">
    <property type="entry name" value="INNER MEMBRANE TRANSPORTER"/>
    <property type="match status" value="1"/>
</dbReference>
<dbReference type="InterPro" id="IPR037185">
    <property type="entry name" value="EmrE-like"/>
</dbReference>
<keyword evidence="4 6" id="KW-1133">Transmembrane helix</keyword>
<proteinExistence type="inferred from homology"/>
<dbReference type="Pfam" id="PF00892">
    <property type="entry name" value="EamA"/>
    <property type="match status" value="2"/>
</dbReference>
<evidence type="ECO:0000259" key="7">
    <source>
        <dbReference type="Pfam" id="PF00892"/>
    </source>
</evidence>
<sequence length="294" mass="30883">MTLKAPLLVLAGASLWGIIGLFVQGLYQFGFTPIDVVAVRAGGSALVLFVFLALFKRHLLVIQLRDLPFFAGCGILSIAFFNLCFFTVIERSSNSLAVVLLYTGPIFVVLLSRLFFKEPLTGGKSIALLLTVAGCGLAVGLFPAGSGNVSAVTVGIGLLSGFFYALYSIFGKFVAGRYHSVTITAYAMLTASLFVVPMSGLSGKMNDLAQTGVLVNSGGLVLLSTIAAYILYTAGLAKMESGRAAILATAEPVVAIFIGVLLFGDSLSRWQLAGIACILGAVFFTIERRRAVAA</sequence>
<comment type="similarity">
    <text evidence="2">Belongs to the EamA transporter family.</text>
</comment>
<feature type="domain" description="EamA" evidence="7">
    <location>
        <begin position="156"/>
        <end position="285"/>
    </location>
</feature>
<dbReference type="EMBL" id="MWSK01000002">
    <property type="protein sequence ID" value="OXS79247.1"/>
    <property type="molecule type" value="Genomic_DNA"/>
</dbReference>
<gene>
    <name evidence="8" type="ORF">B1B05_05610</name>
</gene>
<dbReference type="Proteomes" id="UP000215545">
    <property type="component" value="Unassembled WGS sequence"/>
</dbReference>
<dbReference type="InterPro" id="IPR000620">
    <property type="entry name" value="EamA_dom"/>
</dbReference>
<keyword evidence="3 6" id="KW-0812">Transmembrane</keyword>
<feature type="transmembrane region" description="Helical" evidence="6">
    <location>
        <begin position="213"/>
        <end position="232"/>
    </location>
</feature>
<reference evidence="9" key="1">
    <citation type="submission" date="2017-03" db="EMBL/GenBank/DDBJ databases">
        <title>Bacillus sp. V-88(T) DSM27956, whole genome shotgun sequencing project.</title>
        <authorList>
            <person name="Dastager S.G."/>
            <person name="Neurgaonkar P.S."/>
            <person name="Dharne M.S."/>
        </authorList>
    </citation>
    <scope>NUCLEOTIDE SEQUENCE [LARGE SCALE GENOMIC DNA]</scope>
    <source>
        <strain evidence="9">DSM 25145</strain>
    </source>
</reference>